<protein>
    <submittedName>
        <fullName evidence="3">PepSY-like domain-containing protein</fullName>
    </submittedName>
</protein>
<dbReference type="Proteomes" id="UP000823914">
    <property type="component" value="Unassembled WGS sequence"/>
</dbReference>
<dbReference type="Gene3D" id="3.40.1420.30">
    <property type="match status" value="1"/>
</dbReference>
<dbReference type="AlphaFoldDB" id="A0A9E2L4A0"/>
<organism evidence="3 4">
    <name type="scientific">Candidatus Treponema excrementipullorum</name>
    <dbReference type="NCBI Taxonomy" id="2838768"/>
    <lineage>
        <taxon>Bacteria</taxon>
        <taxon>Pseudomonadati</taxon>
        <taxon>Spirochaetota</taxon>
        <taxon>Spirochaetia</taxon>
        <taxon>Spirochaetales</taxon>
        <taxon>Treponemataceae</taxon>
        <taxon>Treponema</taxon>
    </lineage>
</organism>
<dbReference type="Pfam" id="PF11396">
    <property type="entry name" value="PepSY_like"/>
    <property type="match status" value="1"/>
</dbReference>
<evidence type="ECO:0000256" key="1">
    <source>
        <dbReference type="SAM" id="SignalP"/>
    </source>
</evidence>
<keyword evidence="1" id="KW-0732">Signal</keyword>
<feature type="signal peptide" evidence="1">
    <location>
        <begin position="1"/>
        <end position="20"/>
    </location>
</feature>
<name>A0A9E2L4A0_9SPIR</name>
<dbReference type="InterPro" id="IPR021533">
    <property type="entry name" value="PepSY-like"/>
</dbReference>
<gene>
    <name evidence="3" type="ORF">IAA16_11000</name>
</gene>
<evidence type="ECO:0000259" key="2">
    <source>
        <dbReference type="Pfam" id="PF11396"/>
    </source>
</evidence>
<dbReference type="SUPFAM" id="SSF160574">
    <property type="entry name" value="BT0923-like"/>
    <property type="match status" value="1"/>
</dbReference>
<evidence type="ECO:0000313" key="3">
    <source>
        <dbReference type="EMBL" id="MBU3851084.1"/>
    </source>
</evidence>
<sequence>MKKITMITAIFLLVLSATFADKVISADQLSVGAKDFISKTFPGKTVQYAESDFGSYEVVLNDGTEIDMKTSGDWESVKSYTGVPATLLPAAITNYVSTTYPNVIILEVENNWNNYELKLANQWELYFDKDGKFLGQKFDD</sequence>
<accession>A0A9E2L4A0</accession>
<feature type="chain" id="PRO_5038942788" evidence="1">
    <location>
        <begin position="21"/>
        <end position="140"/>
    </location>
</feature>
<feature type="domain" description="Putative beta-lactamase-inhibitor-like PepSY-like" evidence="2">
    <location>
        <begin position="55"/>
        <end position="134"/>
    </location>
</feature>
<proteinExistence type="predicted"/>
<reference evidence="3" key="1">
    <citation type="journal article" date="2021" name="PeerJ">
        <title>Extensive microbial diversity within the chicken gut microbiome revealed by metagenomics and culture.</title>
        <authorList>
            <person name="Gilroy R."/>
            <person name="Ravi A."/>
            <person name="Getino M."/>
            <person name="Pursley I."/>
            <person name="Horton D.L."/>
            <person name="Alikhan N.F."/>
            <person name="Baker D."/>
            <person name="Gharbi K."/>
            <person name="Hall N."/>
            <person name="Watson M."/>
            <person name="Adriaenssens E.M."/>
            <person name="Foster-Nyarko E."/>
            <person name="Jarju S."/>
            <person name="Secka A."/>
            <person name="Antonio M."/>
            <person name="Oren A."/>
            <person name="Chaudhuri R.R."/>
            <person name="La Ragione R."/>
            <person name="Hildebrand F."/>
            <person name="Pallen M.J."/>
        </authorList>
    </citation>
    <scope>NUCLEOTIDE SEQUENCE</scope>
    <source>
        <strain evidence="3">Gambia15-2214</strain>
    </source>
</reference>
<dbReference type="EMBL" id="JAHLFV010000249">
    <property type="protein sequence ID" value="MBU3851084.1"/>
    <property type="molecule type" value="Genomic_DNA"/>
</dbReference>
<reference evidence="3" key="2">
    <citation type="submission" date="2021-04" db="EMBL/GenBank/DDBJ databases">
        <authorList>
            <person name="Gilroy R."/>
        </authorList>
    </citation>
    <scope>NUCLEOTIDE SEQUENCE</scope>
    <source>
        <strain evidence="3">Gambia15-2214</strain>
    </source>
</reference>
<evidence type="ECO:0000313" key="4">
    <source>
        <dbReference type="Proteomes" id="UP000823914"/>
    </source>
</evidence>
<comment type="caution">
    <text evidence="3">The sequence shown here is derived from an EMBL/GenBank/DDBJ whole genome shotgun (WGS) entry which is preliminary data.</text>
</comment>